<evidence type="ECO:0000313" key="7">
    <source>
        <dbReference type="EMBL" id="VAH41729.1"/>
    </source>
</evidence>
<dbReference type="GO" id="GO:0005635">
    <property type="term" value="C:nuclear envelope"/>
    <property type="evidence" value="ECO:0007669"/>
    <property type="project" value="TreeGrafter"/>
</dbReference>
<evidence type="ECO:0000256" key="4">
    <source>
        <dbReference type="ARBA" id="ARBA00023242"/>
    </source>
</evidence>
<feature type="compositionally biased region" description="Acidic residues" evidence="5">
    <location>
        <begin position="170"/>
        <end position="190"/>
    </location>
</feature>
<evidence type="ECO:0000256" key="2">
    <source>
        <dbReference type="ARBA" id="ARBA00007991"/>
    </source>
</evidence>
<accession>A0A9R1RHM6</accession>
<dbReference type="EMBL" id="LT934114">
    <property type="protein sequence ID" value="VAH41729.1"/>
    <property type="molecule type" value="Genomic_DNA"/>
</dbReference>
<dbReference type="GO" id="GO:0006606">
    <property type="term" value="P:protein import into nucleus"/>
    <property type="evidence" value="ECO:0007669"/>
    <property type="project" value="TreeGrafter"/>
</dbReference>
<dbReference type="GO" id="GO:0031267">
    <property type="term" value="F:small GTPase binding"/>
    <property type="evidence" value="ECO:0007669"/>
    <property type="project" value="InterPro"/>
</dbReference>
<comment type="similarity">
    <text evidence="2">Belongs to the importin beta family.</text>
</comment>
<evidence type="ECO:0000313" key="8">
    <source>
        <dbReference type="Proteomes" id="UP000324705"/>
    </source>
</evidence>
<dbReference type="InterPro" id="IPR005174">
    <property type="entry name" value="KIB1-4_b-propeller"/>
</dbReference>
<dbReference type="Pfam" id="PF25758">
    <property type="entry name" value="TPR_IPO11"/>
    <property type="match status" value="1"/>
</dbReference>
<dbReference type="InterPro" id="IPR016024">
    <property type="entry name" value="ARM-type_fold"/>
</dbReference>
<dbReference type="FunFam" id="1.25.10.10:FF:001096">
    <property type="entry name" value="Predicted protein"/>
    <property type="match status" value="1"/>
</dbReference>
<comment type="subcellular location">
    <subcellularLocation>
        <location evidence="1">Nucleus</location>
    </subcellularLocation>
</comment>
<keyword evidence="3" id="KW-0813">Transport</keyword>
<feature type="region of interest" description="Disordered" evidence="5">
    <location>
        <begin position="278"/>
        <end position="307"/>
    </location>
</feature>
<gene>
    <name evidence="7" type="ORF">TRITD_2Bv1G028250</name>
</gene>
<dbReference type="GO" id="GO:0006955">
    <property type="term" value="P:immune response"/>
    <property type="evidence" value="ECO:0007669"/>
    <property type="project" value="EnsemblPlants"/>
</dbReference>
<evidence type="ECO:0000256" key="3">
    <source>
        <dbReference type="ARBA" id="ARBA00022448"/>
    </source>
</evidence>
<feature type="compositionally biased region" description="Basic and acidic residues" evidence="5">
    <location>
        <begin position="247"/>
        <end position="263"/>
    </location>
</feature>
<dbReference type="InterPro" id="IPR058669">
    <property type="entry name" value="TPR_IPO7/11-like"/>
</dbReference>
<reference evidence="7 8" key="1">
    <citation type="submission" date="2017-09" db="EMBL/GenBank/DDBJ databases">
        <authorList>
            <consortium name="International Durum Wheat Genome Sequencing Consortium (IDWGSC)"/>
            <person name="Milanesi L."/>
        </authorList>
    </citation>
    <scope>NUCLEOTIDE SEQUENCE [LARGE SCALE GENOMIC DNA]</scope>
    <source>
        <strain evidence="8">cv. Svevo</strain>
    </source>
</reference>
<proteinExistence type="inferred from homology"/>
<keyword evidence="8" id="KW-1185">Reference proteome</keyword>
<name>A0A9R1RHM6_TRITD</name>
<dbReference type="Gramene" id="TRITD2Bv1G028250.9">
    <property type="protein sequence ID" value="TRITD2Bv1G028250.9"/>
    <property type="gene ID" value="TRITD2Bv1G028250"/>
</dbReference>
<feature type="region of interest" description="Disordered" evidence="5">
    <location>
        <begin position="166"/>
        <end position="263"/>
    </location>
</feature>
<evidence type="ECO:0000256" key="5">
    <source>
        <dbReference type="SAM" id="MobiDB-lite"/>
    </source>
</evidence>
<dbReference type="Proteomes" id="UP000324705">
    <property type="component" value="Chromosome 2B"/>
</dbReference>
<dbReference type="SMART" id="SM00913">
    <property type="entry name" value="IBN_N"/>
    <property type="match status" value="1"/>
</dbReference>
<dbReference type="SUPFAM" id="SSF48371">
    <property type="entry name" value="ARM repeat"/>
    <property type="match status" value="1"/>
</dbReference>
<sequence length="1421" mass="158311">MTPSDGRSYPLPSFPDNTICIGSTDDWIALRHHDHPDGRNFLLHNPFTNTSVPLELDTVIAKATKVRKVLVRSTADGDLIVAVLTNNTRRPFILSRGGKDVWLPGPWDLLYNFIIDIAFVGDKLYAITQDENLFPIDIGLDGDGKLMVADGRRVVRQPINNYGYNAWSESESEEEEEEEEAAGASDEEATETFNVGVAGASDEEAVGASNEETVGAFDEYDGETLDEEASGTSDKDANVPLDEFDDKEVVETSDKKATETSNADEKVVVGTSNVELTWPLYDDPDEEWDATSSETENVAYEEEDEEDIEPWVMDENSLNDGFDYVYDDAPSKALTSIFRYLVESCGKLLMVKHYMQLIAPNGLPTRFTCQVEVFEANAGAWVPMTSGLGDEQALFVNMRFSKSVPASCGDVEKDSIYFVNTGEVFNMKSNTCSPAGDVPTMYAVLANSLSADEATRHPAESALAQCEPRPGFCSCLLEIISARGSSCREDVRLLATVYFKNSINRYWRTRRDSYGISNEEKDHLRKNLLLNIREENNQIALQLAVLISKIARLDYPREWRDLFSILAQQLQSADVLASHRVFMVLFRTLKELSTKRLAVDQRNYAEITSHLFEYTWNLWKSDVQTILQNLSMLSQRNDLDSILEQSNDLILICDRWLLCLKIIRQLIFSGYASDSTTAQEVWQVREVCPTVLSAIQSLLPYYSSFKDKQAKLWEFAKRACTKLMKVLVTLQGRHPYSFVHQTVLPATVDFCLNIITNPEQAGASFEEFLIQCMVLVKTVSECKEYKPSATGHVINESAQPLSLEQKKKNFAAVASDMLKVVLPGDRVVLLCNILIRSLLGFRNLPILVQILYLYSKRSGGMLLAPVVVSILREAMSVSPPLETDVTSGMLLKDAAYTAAGHVYYELSNYLSFNEWFHGSLSIEISNGHPNMRIIRRKVALLLGQWISEIKGDTRKLVYRALVALLQDNDIAVRLAACSSLCYLFQESSFSELDLFECLPTCWTMCFKLTEDVQEFDSKVQVLNFISVLLEHVGDKVIPFASQLSQFFQKIWDESAGESLLQIQLLTALRTFVSSLGYQSPLSYHMLMPILQSGVNVDSPDALNLLEDSVLLWEATLSNAPSIVPQLMDLFPYLVGIVNRSFDHLEVAVNIVEDYTIFGGSEFLKSHGTSLANVLDTIVGNVNDKGLLTTLPVIDLLIQLFPQEAPPLISSALQKLIFISLSRDDEHNPSRTTVRASSGAILARLLVMNTNFSAQLLSEPALLANIQQSGISLKDNLLLSLVDMWIDKVDNATAIQQKEYAMALSVVLTLQIPQVIDKLDDILSVCTTVIIGGREVKVEDDSSGDITSSSWLGNDNSGYSSKFLKKRQAKDLDPIKQASLENILRENLKACAAHHGDSTFNAAISRIHPSSFAQLQQALNSA</sequence>
<keyword evidence="4" id="KW-0539">Nucleus</keyword>
<dbReference type="GO" id="GO:0005049">
    <property type="term" value="F:nuclear export signal receptor activity"/>
    <property type="evidence" value="ECO:0007669"/>
    <property type="project" value="EnsemblPlants"/>
</dbReference>
<evidence type="ECO:0000256" key="1">
    <source>
        <dbReference type="ARBA" id="ARBA00004123"/>
    </source>
</evidence>
<dbReference type="PROSITE" id="PS50166">
    <property type="entry name" value="IMPORTIN_B_NT"/>
    <property type="match status" value="1"/>
</dbReference>
<feature type="domain" description="Importin N-terminal" evidence="6">
    <location>
        <begin position="459"/>
        <end position="534"/>
    </location>
</feature>
<feature type="compositionally biased region" description="Acidic residues" evidence="5">
    <location>
        <begin position="218"/>
        <end position="229"/>
    </location>
</feature>
<dbReference type="PANTHER" id="PTHR10997">
    <property type="entry name" value="IMPORTIN-7, 8, 11"/>
    <property type="match status" value="1"/>
</dbReference>
<dbReference type="InterPro" id="IPR001494">
    <property type="entry name" value="Importin-beta_N"/>
</dbReference>
<evidence type="ECO:0000259" key="6">
    <source>
        <dbReference type="PROSITE" id="PS50166"/>
    </source>
</evidence>
<dbReference type="GO" id="GO:0005829">
    <property type="term" value="C:cytosol"/>
    <property type="evidence" value="ECO:0007669"/>
    <property type="project" value="TreeGrafter"/>
</dbReference>
<dbReference type="Gene3D" id="1.25.10.10">
    <property type="entry name" value="Leucine-rich Repeat Variant"/>
    <property type="match status" value="2"/>
</dbReference>
<protein>
    <recommendedName>
        <fullName evidence="6">Importin N-terminal domain-containing protein</fullName>
    </recommendedName>
</protein>
<dbReference type="Pfam" id="PF03478">
    <property type="entry name" value="Beta-prop_KIB1-4"/>
    <property type="match status" value="2"/>
</dbReference>
<dbReference type="InterPro" id="IPR011989">
    <property type="entry name" value="ARM-like"/>
</dbReference>
<organism evidence="7 8">
    <name type="scientific">Triticum turgidum subsp. durum</name>
    <name type="common">Durum wheat</name>
    <name type="synonym">Triticum durum</name>
    <dbReference type="NCBI Taxonomy" id="4567"/>
    <lineage>
        <taxon>Eukaryota</taxon>
        <taxon>Viridiplantae</taxon>
        <taxon>Streptophyta</taxon>
        <taxon>Embryophyta</taxon>
        <taxon>Tracheophyta</taxon>
        <taxon>Spermatophyta</taxon>
        <taxon>Magnoliopsida</taxon>
        <taxon>Liliopsida</taxon>
        <taxon>Poales</taxon>
        <taxon>Poaceae</taxon>
        <taxon>BOP clade</taxon>
        <taxon>Pooideae</taxon>
        <taxon>Triticodae</taxon>
        <taxon>Triticeae</taxon>
        <taxon>Triticinae</taxon>
        <taxon>Triticum</taxon>
    </lineage>
</organism>
<dbReference type="PANTHER" id="PTHR10997:SF7">
    <property type="entry name" value="IMPORTIN-11"/>
    <property type="match status" value="1"/>
</dbReference>
<dbReference type="Pfam" id="PF03810">
    <property type="entry name" value="IBN_N"/>
    <property type="match status" value="1"/>
</dbReference>